<evidence type="ECO:0000256" key="2">
    <source>
        <dbReference type="ARBA" id="ARBA00022792"/>
    </source>
</evidence>
<evidence type="ECO:0000256" key="5">
    <source>
        <dbReference type="RuleBase" id="RU367043"/>
    </source>
</evidence>
<dbReference type="EMBL" id="KV424064">
    <property type="protein sequence ID" value="KZT52521.1"/>
    <property type="molecule type" value="Genomic_DNA"/>
</dbReference>
<evidence type="ECO:0000313" key="7">
    <source>
        <dbReference type="EMBL" id="KZT52521.1"/>
    </source>
</evidence>
<dbReference type="OrthoDB" id="344165at2759"/>
<dbReference type="AlphaFoldDB" id="A0A165DCP0"/>
<keyword evidence="3 5" id="KW-0653">Protein transport</keyword>
<dbReference type="FunCoup" id="A0A165DCP0">
    <property type="interactions" value="140"/>
</dbReference>
<dbReference type="GO" id="GO:0005743">
    <property type="term" value="C:mitochondrial inner membrane"/>
    <property type="evidence" value="ECO:0007669"/>
    <property type="project" value="UniProtKB-SubCell"/>
</dbReference>
<evidence type="ECO:0000256" key="1">
    <source>
        <dbReference type="ARBA" id="ARBA00006720"/>
    </source>
</evidence>
<dbReference type="SUPFAM" id="SSF144122">
    <property type="entry name" value="Tim10-like"/>
    <property type="match status" value="1"/>
</dbReference>
<comment type="domain">
    <text evidence="5">The twin CX3C motif contains 4 conserved Cys residues that form 2 disulfide bonds in the mitochondrial intermembrane space.</text>
</comment>
<dbReference type="Proteomes" id="UP000076842">
    <property type="component" value="Unassembled WGS sequence"/>
</dbReference>
<comment type="subunit">
    <text evidence="5">Heterohexamer.</text>
</comment>
<keyword evidence="5" id="KW-0813">Transport</keyword>
<comment type="subcellular location">
    <subcellularLocation>
        <location evidence="5">Mitochondrion inner membrane</location>
        <topology evidence="5">Peripheral membrane protein</topology>
        <orientation evidence="5">Intermembrane side</orientation>
    </subcellularLocation>
</comment>
<dbReference type="Gene3D" id="1.10.287.810">
    <property type="entry name" value="Mitochondrial import inner membrane translocase subunit tim13 like domains"/>
    <property type="match status" value="1"/>
</dbReference>
<keyword evidence="5" id="KW-1015">Disulfide bond</keyword>
<keyword evidence="4 5" id="KW-0811">Translocation</keyword>
<keyword evidence="2 5" id="KW-0999">Mitochondrion inner membrane</keyword>
<dbReference type="InterPro" id="IPR035427">
    <property type="entry name" value="Tim10-like_dom_sf"/>
</dbReference>
<feature type="domain" description="Tim10-like" evidence="6">
    <location>
        <begin position="16"/>
        <end position="77"/>
    </location>
</feature>
<keyword evidence="2 5" id="KW-0472">Membrane</keyword>
<proteinExistence type="inferred from homology"/>
<organism evidence="7 8">
    <name type="scientific">Calocera cornea HHB12733</name>
    <dbReference type="NCBI Taxonomy" id="1353952"/>
    <lineage>
        <taxon>Eukaryota</taxon>
        <taxon>Fungi</taxon>
        <taxon>Dikarya</taxon>
        <taxon>Basidiomycota</taxon>
        <taxon>Agaricomycotina</taxon>
        <taxon>Dacrymycetes</taxon>
        <taxon>Dacrymycetales</taxon>
        <taxon>Dacrymycetaceae</taxon>
        <taxon>Calocera</taxon>
    </lineage>
</organism>
<keyword evidence="5" id="KW-0143">Chaperone</keyword>
<dbReference type="Pfam" id="PF02953">
    <property type="entry name" value="zf-Tim10_DDP"/>
    <property type="match status" value="1"/>
</dbReference>
<name>A0A165DCP0_9BASI</name>
<sequence>MSAQTDEALEKELASFLEQETAKSQVQSSIHTLTDMCWKKCVTGSIGARFARSEEGCLVNCVDRFLDSSLFIIQKVEEARKQAGGQ</sequence>
<evidence type="ECO:0000256" key="4">
    <source>
        <dbReference type="ARBA" id="ARBA00023010"/>
    </source>
</evidence>
<dbReference type="GO" id="GO:0015031">
    <property type="term" value="P:protein transport"/>
    <property type="evidence" value="ECO:0007669"/>
    <property type="project" value="UniProtKB-KW"/>
</dbReference>
<dbReference type="STRING" id="1353952.A0A165DCP0"/>
<comment type="similarity">
    <text evidence="1 5">Belongs to the small Tim family.</text>
</comment>
<evidence type="ECO:0000313" key="8">
    <source>
        <dbReference type="Proteomes" id="UP000076842"/>
    </source>
</evidence>
<accession>A0A165DCP0</accession>
<evidence type="ECO:0000256" key="3">
    <source>
        <dbReference type="ARBA" id="ARBA00022927"/>
    </source>
</evidence>
<dbReference type="InterPro" id="IPR004217">
    <property type="entry name" value="Tim10-like"/>
</dbReference>
<protein>
    <recommendedName>
        <fullName evidence="5">Mitochondrial import inner membrane translocase subunit</fullName>
    </recommendedName>
</protein>
<dbReference type="InParanoid" id="A0A165DCP0"/>
<keyword evidence="5" id="KW-0496">Mitochondrion</keyword>
<comment type="function">
    <text evidence="5">Mitochondrial intermembrane chaperone that participates in the import and insertion of some multi-pass transmembrane proteins into the mitochondrial inner membrane. Also required for the transfer of beta-barrel precursors from the TOM complex to the sorting and assembly machinery (SAM complex) of the outer membrane. Acts as a chaperone-like protein that protects the hydrophobic precursors from aggregation and guide them through the mitochondrial intermembrane space.</text>
</comment>
<reference evidence="7 8" key="1">
    <citation type="journal article" date="2016" name="Mol. Biol. Evol.">
        <title>Comparative Genomics of Early-Diverging Mushroom-Forming Fungi Provides Insights into the Origins of Lignocellulose Decay Capabilities.</title>
        <authorList>
            <person name="Nagy L.G."/>
            <person name="Riley R."/>
            <person name="Tritt A."/>
            <person name="Adam C."/>
            <person name="Daum C."/>
            <person name="Floudas D."/>
            <person name="Sun H."/>
            <person name="Yadav J.S."/>
            <person name="Pangilinan J."/>
            <person name="Larsson K.H."/>
            <person name="Matsuura K."/>
            <person name="Barry K."/>
            <person name="Labutti K."/>
            <person name="Kuo R."/>
            <person name="Ohm R.A."/>
            <person name="Bhattacharya S.S."/>
            <person name="Shirouzu T."/>
            <person name="Yoshinaga Y."/>
            <person name="Martin F.M."/>
            <person name="Grigoriev I.V."/>
            <person name="Hibbett D.S."/>
        </authorList>
    </citation>
    <scope>NUCLEOTIDE SEQUENCE [LARGE SCALE GENOMIC DNA]</scope>
    <source>
        <strain evidence="7 8">HHB12733</strain>
    </source>
</reference>
<keyword evidence="8" id="KW-1185">Reference proteome</keyword>
<gene>
    <name evidence="7" type="ORF">CALCODRAFT_487093</name>
</gene>
<evidence type="ECO:0000259" key="6">
    <source>
        <dbReference type="Pfam" id="PF02953"/>
    </source>
</evidence>